<dbReference type="EMBL" id="BAABAF010000006">
    <property type="protein sequence ID" value="GAA3766255.1"/>
    <property type="molecule type" value="Genomic_DNA"/>
</dbReference>
<gene>
    <name evidence="1" type="ORF">GCM10022240_18460</name>
</gene>
<sequence length="103" mass="11862">MGSWYHRACGYIPVIIPHMRRLRRLRSSRFGSARADLAPLKPGSAPLESGSLRLVLTRRERADCALRRQFAQFAHSRRRCRGHEPGAPALGGRWIRAERFELR</sequence>
<organism evidence="1 2">
    <name type="scientific">Microbacterium kribbense</name>
    <dbReference type="NCBI Taxonomy" id="433645"/>
    <lineage>
        <taxon>Bacteria</taxon>
        <taxon>Bacillati</taxon>
        <taxon>Actinomycetota</taxon>
        <taxon>Actinomycetes</taxon>
        <taxon>Micrococcales</taxon>
        <taxon>Microbacteriaceae</taxon>
        <taxon>Microbacterium</taxon>
    </lineage>
</organism>
<comment type="caution">
    <text evidence="1">The sequence shown here is derived from an EMBL/GenBank/DDBJ whole genome shotgun (WGS) entry which is preliminary data.</text>
</comment>
<proteinExistence type="predicted"/>
<reference evidence="2" key="1">
    <citation type="journal article" date="2019" name="Int. J. Syst. Evol. Microbiol.">
        <title>The Global Catalogue of Microorganisms (GCM) 10K type strain sequencing project: providing services to taxonomists for standard genome sequencing and annotation.</title>
        <authorList>
            <consortium name="The Broad Institute Genomics Platform"/>
            <consortium name="The Broad Institute Genome Sequencing Center for Infectious Disease"/>
            <person name="Wu L."/>
            <person name="Ma J."/>
        </authorList>
    </citation>
    <scope>NUCLEOTIDE SEQUENCE [LARGE SCALE GENOMIC DNA]</scope>
    <source>
        <strain evidence="2">JCM 16950</strain>
    </source>
</reference>
<dbReference type="Proteomes" id="UP001500540">
    <property type="component" value="Unassembled WGS sequence"/>
</dbReference>
<evidence type="ECO:0000313" key="2">
    <source>
        <dbReference type="Proteomes" id="UP001500540"/>
    </source>
</evidence>
<protein>
    <submittedName>
        <fullName evidence="1">Uncharacterized protein</fullName>
    </submittedName>
</protein>
<keyword evidence="2" id="KW-1185">Reference proteome</keyword>
<evidence type="ECO:0000313" key="1">
    <source>
        <dbReference type="EMBL" id="GAA3766255.1"/>
    </source>
</evidence>
<name>A0ABP7GPP5_9MICO</name>
<accession>A0ABP7GPP5</accession>